<feature type="compositionally biased region" description="Basic and acidic residues" evidence="1">
    <location>
        <begin position="8"/>
        <end position="21"/>
    </location>
</feature>
<organism evidence="2">
    <name type="scientific">Tanacetum cinerariifolium</name>
    <name type="common">Dalmatian daisy</name>
    <name type="synonym">Chrysanthemum cinerariifolium</name>
    <dbReference type="NCBI Taxonomy" id="118510"/>
    <lineage>
        <taxon>Eukaryota</taxon>
        <taxon>Viridiplantae</taxon>
        <taxon>Streptophyta</taxon>
        <taxon>Embryophyta</taxon>
        <taxon>Tracheophyta</taxon>
        <taxon>Spermatophyta</taxon>
        <taxon>Magnoliopsida</taxon>
        <taxon>eudicotyledons</taxon>
        <taxon>Gunneridae</taxon>
        <taxon>Pentapetalae</taxon>
        <taxon>asterids</taxon>
        <taxon>campanulids</taxon>
        <taxon>Asterales</taxon>
        <taxon>Asteraceae</taxon>
        <taxon>Asteroideae</taxon>
        <taxon>Anthemideae</taxon>
        <taxon>Anthemidinae</taxon>
        <taxon>Tanacetum</taxon>
    </lineage>
</organism>
<dbReference type="EMBL" id="BKCJ011083205">
    <property type="protein sequence ID" value="GFC82192.1"/>
    <property type="molecule type" value="Genomic_DNA"/>
</dbReference>
<feature type="region of interest" description="Disordered" evidence="1">
    <location>
        <begin position="1"/>
        <end position="40"/>
    </location>
</feature>
<feature type="compositionally biased region" description="Low complexity" evidence="1">
    <location>
        <begin position="22"/>
        <end position="38"/>
    </location>
</feature>
<gene>
    <name evidence="2" type="ORF">Tci_854162</name>
</gene>
<comment type="caution">
    <text evidence="2">The sequence shown here is derived from an EMBL/GenBank/DDBJ whole genome shotgun (WGS) entry which is preliminary data.</text>
</comment>
<dbReference type="AlphaFoldDB" id="A0A699RDS7"/>
<reference evidence="2" key="1">
    <citation type="journal article" date="2019" name="Sci. Rep.">
        <title>Draft genome of Tanacetum cinerariifolium, the natural source of mosquito coil.</title>
        <authorList>
            <person name="Yamashiro T."/>
            <person name="Shiraishi A."/>
            <person name="Satake H."/>
            <person name="Nakayama K."/>
        </authorList>
    </citation>
    <scope>NUCLEOTIDE SEQUENCE</scope>
</reference>
<name>A0A699RDS7_TANCI</name>
<protein>
    <submittedName>
        <fullName evidence="2">Uncharacterized protein</fullName>
    </submittedName>
</protein>
<proteinExistence type="predicted"/>
<sequence length="133" mass="14797">GLKRRKTSKDTEPSKKAKSIETSKGTSKGTSKSQPKSTNKFVQVEETVFEAGDTQEPHNQGQDMGKEYPFDLSKPLPLVMEQGRQVVPVDYFINNDLEYLGGGNSCKKYMTSTTKTKATKYDIIGIEDMVPLL</sequence>
<evidence type="ECO:0000313" key="2">
    <source>
        <dbReference type="EMBL" id="GFC82192.1"/>
    </source>
</evidence>
<feature type="non-terminal residue" evidence="2">
    <location>
        <position position="1"/>
    </location>
</feature>
<accession>A0A699RDS7</accession>
<evidence type="ECO:0000256" key="1">
    <source>
        <dbReference type="SAM" id="MobiDB-lite"/>
    </source>
</evidence>